<keyword evidence="12" id="KW-0812">Transmembrane</keyword>
<dbReference type="GO" id="GO:0005886">
    <property type="term" value="C:plasma membrane"/>
    <property type="evidence" value="ECO:0007669"/>
    <property type="project" value="UniProtKB-SubCell"/>
</dbReference>
<evidence type="ECO:0000256" key="11">
    <source>
        <dbReference type="ARBA" id="ARBA00023136"/>
    </source>
</evidence>
<dbReference type="GO" id="GO:0000155">
    <property type="term" value="F:phosphorelay sensor kinase activity"/>
    <property type="evidence" value="ECO:0007669"/>
    <property type="project" value="InterPro"/>
</dbReference>
<comment type="caution">
    <text evidence="15">The sequence shown here is derived from an EMBL/GenBank/DDBJ whole genome shotgun (WGS) entry which is preliminary data.</text>
</comment>
<dbReference type="EMBL" id="RXHU01000082">
    <property type="protein sequence ID" value="RTE05456.1"/>
    <property type="molecule type" value="Genomic_DNA"/>
</dbReference>
<dbReference type="RefSeq" id="WP_126143928.1">
    <property type="nucleotide sequence ID" value="NZ_RXHU01000082.1"/>
</dbReference>
<dbReference type="SMART" id="SM00387">
    <property type="entry name" value="HATPase_c"/>
    <property type="match status" value="1"/>
</dbReference>
<dbReference type="PROSITE" id="PS50109">
    <property type="entry name" value="HIS_KIN"/>
    <property type="match status" value="1"/>
</dbReference>
<feature type="transmembrane region" description="Helical" evidence="12">
    <location>
        <begin position="298"/>
        <end position="318"/>
    </location>
</feature>
<evidence type="ECO:0000259" key="13">
    <source>
        <dbReference type="PROSITE" id="PS50109"/>
    </source>
</evidence>
<dbReference type="PANTHER" id="PTHR34220">
    <property type="entry name" value="SENSOR HISTIDINE KINASE YPDA"/>
    <property type="match status" value="1"/>
</dbReference>
<protein>
    <recommendedName>
        <fullName evidence="3">histidine kinase</fullName>
        <ecNumber evidence="3">2.7.13.3</ecNumber>
    </recommendedName>
</protein>
<dbReference type="AlphaFoldDB" id="A0A430J7E2"/>
<dbReference type="EC" id="2.7.13.3" evidence="3"/>
<gene>
    <name evidence="15" type="ORF">EJQ19_24825</name>
</gene>
<sequence length="603" mass="68413">MFYSLKNRLIAFFVVLLVFSFGTMSLLLFRESRATIRSYIETSALEKMDEYGSFVSTAALQMYDLASLVYNSEETKNWDHVQLDPAISSGEKMLANIQMSKFLTHAVNSYSGVSSVSLYRKDGLIVSDNNDISTGWSYRQSPWYNDFVTRDNHWVSAHTDDLEIKRSRPYPFLSLLLPVNDFEPARAQTVMKINVGADFFLEPLNRIHLGEKGTIFLLDQEGSPILSQEQYATHAEAVKEVDRVRQSSSRQGVVNIRGGSGDTDIMVYKKLKPNNWMLVGFVPETDLYAKLYKLRSTIIVFASFLLVAAILLATWLSYGITKPLSRLTSAMRYVQKGEFSIAEKSIAAEGVVQSEVAFVTSSFRTMVQQLRHHIQTEFEQKLLRQQAEYKALLMQINPHFLFNTLELLSSLSMQQRTDDSVKVIESLGKMMRFSLNSNEDLVSLREELAYLKHYLAILDIRFRERLHISIDTQGPPEGRQIVKFILQPLVENAVKYSFAMQETAKVRIAVTVEPERIVLSVKDNGPGMPVGLTEHLYEETAHSRLNDVLSRGAGQIGLRNVLARCALYYGQGFVYTIRTSREEADHGTEIELSLPIKEGTTHV</sequence>
<feature type="domain" description="HAMP" evidence="14">
    <location>
        <begin position="318"/>
        <end position="375"/>
    </location>
</feature>
<comment type="catalytic activity">
    <reaction evidence="1">
        <text>ATP + protein L-histidine = ADP + protein N-phospho-L-histidine.</text>
        <dbReference type="EC" id="2.7.13.3"/>
    </reaction>
</comment>
<evidence type="ECO:0000256" key="1">
    <source>
        <dbReference type="ARBA" id="ARBA00000085"/>
    </source>
</evidence>
<dbReference type="CDD" id="cd18774">
    <property type="entry name" value="PDC2_HK_sensor"/>
    <property type="match status" value="1"/>
</dbReference>
<dbReference type="SUPFAM" id="SSF55874">
    <property type="entry name" value="ATPase domain of HSP90 chaperone/DNA topoisomerase II/histidine kinase"/>
    <property type="match status" value="1"/>
</dbReference>
<dbReference type="Gene3D" id="6.10.340.10">
    <property type="match status" value="1"/>
</dbReference>
<proteinExistence type="predicted"/>
<feature type="transmembrane region" description="Helical" evidence="12">
    <location>
        <begin position="12"/>
        <end position="29"/>
    </location>
</feature>
<evidence type="ECO:0000256" key="5">
    <source>
        <dbReference type="ARBA" id="ARBA00022553"/>
    </source>
</evidence>
<dbReference type="InterPro" id="IPR050640">
    <property type="entry name" value="Bact_2-comp_sensor_kinase"/>
</dbReference>
<dbReference type="PROSITE" id="PS50885">
    <property type="entry name" value="HAMP"/>
    <property type="match status" value="1"/>
</dbReference>
<keyword evidence="8 15" id="KW-0418">Kinase</keyword>
<keyword evidence="12" id="KW-1133">Transmembrane helix</keyword>
<dbReference type="Pfam" id="PF02518">
    <property type="entry name" value="HATPase_c"/>
    <property type="match status" value="1"/>
</dbReference>
<evidence type="ECO:0000313" key="16">
    <source>
        <dbReference type="Proteomes" id="UP000276128"/>
    </source>
</evidence>
<accession>A0A430J7E2</accession>
<evidence type="ECO:0000256" key="7">
    <source>
        <dbReference type="ARBA" id="ARBA00022741"/>
    </source>
</evidence>
<dbReference type="Pfam" id="PF06580">
    <property type="entry name" value="His_kinase"/>
    <property type="match status" value="1"/>
</dbReference>
<organism evidence="15 16">
    <name type="scientific">Paenibacillus whitsoniae</name>
    <dbReference type="NCBI Taxonomy" id="2496558"/>
    <lineage>
        <taxon>Bacteria</taxon>
        <taxon>Bacillati</taxon>
        <taxon>Bacillota</taxon>
        <taxon>Bacilli</taxon>
        <taxon>Bacillales</taxon>
        <taxon>Paenibacillaceae</taxon>
        <taxon>Paenibacillus</taxon>
    </lineage>
</organism>
<evidence type="ECO:0000256" key="9">
    <source>
        <dbReference type="ARBA" id="ARBA00022840"/>
    </source>
</evidence>
<comment type="subcellular location">
    <subcellularLocation>
        <location evidence="2">Cell membrane</location>
        <topology evidence="2">Multi-pass membrane protein</topology>
    </subcellularLocation>
</comment>
<dbReference type="InterPro" id="IPR003660">
    <property type="entry name" value="HAMP_dom"/>
</dbReference>
<dbReference type="OrthoDB" id="9776552at2"/>
<evidence type="ECO:0000259" key="14">
    <source>
        <dbReference type="PROSITE" id="PS50885"/>
    </source>
</evidence>
<keyword evidence="4" id="KW-1003">Cell membrane</keyword>
<evidence type="ECO:0000256" key="8">
    <source>
        <dbReference type="ARBA" id="ARBA00022777"/>
    </source>
</evidence>
<evidence type="ECO:0000256" key="6">
    <source>
        <dbReference type="ARBA" id="ARBA00022679"/>
    </source>
</evidence>
<evidence type="ECO:0000256" key="2">
    <source>
        <dbReference type="ARBA" id="ARBA00004651"/>
    </source>
</evidence>
<dbReference type="CDD" id="cd06225">
    <property type="entry name" value="HAMP"/>
    <property type="match status" value="1"/>
</dbReference>
<dbReference type="Gene3D" id="3.30.565.10">
    <property type="entry name" value="Histidine kinase-like ATPase, C-terminal domain"/>
    <property type="match status" value="1"/>
</dbReference>
<dbReference type="InterPro" id="IPR003594">
    <property type="entry name" value="HATPase_dom"/>
</dbReference>
<dbReference type="InterPro" id="IPR010559">
    <property type="entry name" value="Sig_transdc_His_kin_internal"/>
</dbReference>
<keyword evidence="16" id="KW-1185">Reference proteome</keyword>
<reference evidence="15 16" key="1">
    <citation type="submission" date="2018-12" db="EMBL/GenBank/DDBJ databases">
        <title>Bacillus ochoae sp. nov., Paenibacillus whitsoniae sp. nov., Paenibacillus spiritus sp. nov. Isolated from the Mars Exploration Rover during spacecraft assembly.</title>
        <authorList>
            <person name="Seuylemezian A."/>
            <person name="Vaishampayan P."/>
        </authorList>
    </citation>
    <scope>NUCLEOTIDE SEQUENCE [LARGE SCALE GENOMIC DNA]</scope>
    <source>
        <strain evidence="15 16">MER 54</strain>
    </source>
</reference>
<keyword evidence="5" id="KW-0597">Phosphoprotein</keyword>
<evidence type="ECO:0000313" key="15">
    <source>
        <dbReference type="EMBL" id="RTE05456.1"/>
    </source>
</evidence>
<dbReference type="InterPro" id="IPR005467">
    <property type="entry name" value="His_kinase_dom"/>
</dbReference>
<feature type="domain" description="Histidine kinase" evidence="13">
    <location>
        <begin position="485"/>
        <end position="598"/>
    </location>
</feature>
<dbReference type="InterPro" id="IPR036890">
    <property type="entry name" value="HATPase_C_sf"/>
</dbReference>
<keyword evidence="7" id="KW-0547">Nucleotide-binding</keyword>
<keyword evidence="6" id="KW-0808">Transferase</keyword>
<evidence type="ECO:0000256" key="10">
    <source>
        <dbReference type="ARBA" id="ARBA00023012"/>
    </source>
</evidence>
<keyword evidence="11 12" id="KW-0472">Membrane</keyword>
<name>A0A430J7E2_9BACL</name>
<dbReference type="Proteomes" id="UP000276128">
    <property type="component" value="Unassembled WGS sequence"/>
</dbReference>
<keyword evidence="9" id="KW-0067">ATP-binding</keyword>
<keyword evidence="10" id="KW-0902">Two-component regulatory system</keyword>
<dbReference type="PANTHER" id="PTHR34220:SF7">
    <property type="entry name" value="SENSOR HISTIDINE KINASE YPDA"/>
    <property type="match status" value="1"/>
</dbReference>
<evidence type="ECO:0000256" key="12">
    <source>
        <dbReference type="SAM" id="Phobius"/>
    </source>
</evidence>
<evidence type="ECO:0000256" key="3">
    <source>
        <dbReference type="ARBA" id="ARBA00012438"/>
    </source>
</evidence>
<dbReference type="GO" id="GO:0005524">
    <property type="term" value="F:ATP binding"/>
    <property type="evidence" value="ECO:0007669"/>
    <property type="project" value="UniProtKB-KW"/>
</dbReference>
<evidence type="ECO:0000256" key="4">
    <source>
        <dbReference type="ARBA" id="ARBA00022475"/>
    </source>
</evidence>